<organism evidence="1 2">
    <name type="scientific">Canna indica</name>
    <name type="common">Indian-shot</name>
    <dbReference type="NCBI Taxonomy" id="4628"/>
    <lineage>
        <taxon>Eukaryota</taxon>
        <taxon>Viridiplantae</taxon>
        <taxon>Streptophyta</taxon>
        <taxon>Embryophyta</taxon>
        <taxon>Tracheophyta</taxon>
        <taxon>Spermatophyta</taxon>
        <taxon>Magnoliopsida</taxon>
        <taxon>Liliopsida</taxon>
        <taxon>Zingiberales</taxon>
        <taxon>Cannaceae</taxon>
        <taxon>Canna</taxon>
    </lineage>
</organism>
<dbReference type="Proteomes" id="UP001327560">
    <property type="component" value="Chromosome 9"/>
</dbReference>
<name>A0AAQ3L484_9LILI</name>
<proteinExistence type="predicted"/>
<reference evidence="1 2" key="1">
    <citation type="submission" date="2023-10" db="EMBL/GenBank/DDBJ databases">
        <title>Chromosome-scale genome assembly provides insights into flower coloration mechanisms of Canna indica.</title>
        <authorList>
            <person name="Li C."/>
        </authorList>
    </citation>
    <scope>NUCLEOTIDE SEQUENCE [LARGE SCALE GENOMIC DNA]</scope>
    <source>
        <tissue evidence="1">Flower</tissue>
    </source>
</reference>
<keyword evidence="2" id="KW-1185">Reference proteome</keyword>
<evidence type="ECO:0000313" key="1">
    <source>
        <dbReference type="EMBL" id="WOL18892.1"/>
    </source>
</evidence>
<sequence>MIQAIGKLLEVHFFFSDRETRARSLLLLLAFEAFSSSNFHLKNIIAVPSFSIKASVFFSTTTRKISISEDIL</sequence>
<dbReference type="EMBL" id="CP136898">
    <property type="protein sequence ID" value="WOL18892.1"/>
    <property type="molecule type" value="Genomic_DNA"/>
</dbReference>
<gene>
    <name evidence="1" type="ORF">Cni_G27689</name>
</gene>
<evidence type="ECO:0000313" key="2">
    <source>
        <dbReference type="Proteomes" id="UP001327560"/>
    </source>
</evidence>
<protein>
    <submittedName>
        <fullName evidence="1">Uncharacterized protein</fullName>
    </submittedName>
</protein>
<accession>A0AAQ3L484</accession>
<dbReference type="AlphaFoldDB" id="A0AAQ3L484"/>